<gene>
    <name evidence="3" type="ORF">UFOPK1591_00289</name>
</gene>
<proteinExistence type="predicted"/>
<feature type="compositionally biased region" description="Low complexity" evidence="1">
    <location>
        <begin position="167"/>
        <end position="180"/>
    </location>
</feature>
<evidence type="ECO:0000256" key="1">
    <source>
        <dbReference type="SAM" id="MobiDB-lite"/>
    </source>
</evidence>
<feature type="transmembrane region" description="Helical" evidence="2">
    <location>
        <begin position="16"/>
        <end position="40"/>
    </location>
</feature>
<reference evidence="3" key="1">
    <citation type="submission" date="2020-05" db="EMBL/GenBank/DDBJ databases">
        <authorList>
            <person name="Chiriac C."/>
            <person name="Salcher M."/>
            <person name="Ghai R."/>
            <person name="Kavagutti S V."/>
        </authorList>
    </citation>
    <scope>NUCLEOTIDE SEQUENCE</scope>
</reference>
<keyword evidence="2" id="KW-0472">Membrane</keyword>
<name>A0A6J6CTY8_9ZZZZ</name>
<organism evidence="3">
    <name type="scientific">freshwater metagenome</name>
    <dbReference type="NCBI Taxonomy" id="449393"/>
    <lineage>
        <taxon>unclassified sequences</taxon>
        <taxon>metagenomes</taxon>
        <taxon>ecological metagenomes</taxon>
    </lineage>
</organism>
<accession>A0A6J6CTY8</accession>
<keyword evidence="2" id="KW-1133">Transmembrane helix</keyword>
<sequence length="256" mass="26452">MQISDVASWISNADNFGTIVSVASTLIALILGLLIGGIIVSSQAGKQQRTIDEHAKAGVVADVLDCTNDVAVWGQLQPAAQLQSDRAVARADVRLRVLPVQGAGALADWAGHQLNEMKRNSTTGAPLQTTVDQFRDRLVMWIYNPKRAAKQCQRDLERWAFVGGPGAAPAAPTNRRTPAPQTGGLNDTAGFAPEVGMPPAMPPAQTAGAQPAPGPAPIPASTSSIPAAAAAHAQAAAALPKDPFEDLLGPGSGARR</sequence>
<keyword evidence="2" id="KW-0812">Transmembrane</keyword>
<evidence type="ECO:0000256" key="2">
    <source>
        <dbReference type="SAM" id="Phobius"/>
    </source>
</evidence>
<protein>
    <submittedName>
        <fullName evidence="3">Unannotated protein</fullName>
    </submittedName>
</protein>
<dbReference type="EMBL" id="CAEZTD010000013">
    <property type="protein sequence ID" value="CAB4554616.1"/>
    <property type="molecule type" value="Genomic_DNA"/>
</dbReference>
<evidence type="ECO:0000313" key="3">
    <source>
        <dbReference type="EMBL" id="CAB4554616.1"/>
    </source>
</evidence>
<dbReference type="AlphaFoldDB" id="A0A6J6CTY8"/>
<feature type="compositionally biased region" description="Low complexity" evidence="1">
    <location>
        <begin position="219"/>
        <end position="238"/>
    </location>
</feature>
<feature type="region of interest" description="Disordered" evidence="1">
    <location>
        <begin position="164"/>
        <end position="256"/>
    </location>
</feature>